<protein>
    <submittedName>
        <fullName evidence="6">D-glycerate dehydrogenase</fullName>
    </submittedName>
</protein>
<comment type="similarity">
    <text evidence="1 3">Belongs to the D-isomer specific 2-hydroxyacid dehydrogenase family.</text>
</comment>
<evidence type="ECO:0000313" key="7">
    <source>
        <dbReference type="Proteomes" id="UP000826462"/>
    </source>
</evidence>
<organism evidence="6 7">
    <name type="scientific">Paraburkholderia edwinii</name>
    <dbReference type="NCBI Taxonomy" id="2861782"/>
    <lineage>
        <taxon>Bacteria</taxon>
        <taxon>Pseudomonadati</taxon>
        <taxon>Pseudomonadota</taxon>
        <taxon>Betaproteobacteria</taxon>
        <taxon>Burkholderiales</taxon>
        <taxon>Burkholderiaceae</taxon>
        <taxon>Paraburkholderia</taxon>
    </lineage>
</organism>
<dbReference type="PANTHER" id="PTHR10996">
    <property type="entry name" value="2-HYDROXYACID DEHYDROGENASE-RELATED"/>
    <property type="match status" value="1"/>
</dbReference>
<dbReference type="PROSITE" id="PS00671">
    <property type="entry name" value="D_2_HYDROXYACID_DH_3"/>
    <property type="match status" value="1"/>
</dbReference>
<accession>A0ABX8UE39</accession>
<evidence type="ECO:0000256" key="2">
    <source>
        <dbReference type="ARBA" id="ARBA00023002"/>
    </source>
</evidence>
<evidence type="ECO:0000313" key="6">
    <source>
        <dbReference type="EMBL" id="QYD66945.1"/>
    </source>
</evidence>
<dbReference type="InterPro" id="IPR006140">
    <property type="entry name" value="D-isomer_DH_NAD-bd"/>
</dbReference>
<dbReference type="SUPFAM" id="SSF51735">
    <property type="entry name" value="NAD(P)-binding Rossmann-fold domains"/>
    <property type="match status" value="1"/>
</dbReference>
<dbReference type="InterPro" id="IPR036291">
    <property type="entry name" value="NAD(P)-bd_dom_sf"/>
</dbReference>
<dbReference type="PROSITE" id="PS00065">
    <property type="entry name" value="D_2_HYDROXYACID_DH_1"/>
    <property type="match status" value="1"/>
</dbReference>
<dbReference type="RefSeq" id="WP_219795939.1">
    <property type="nucleotide sequence ID" value="NZ_CP080095.1"/>
</dbReference>
<reference evidence="6 7" key="1">
    <citation type="submission" date="2021-07" db="EMBL/GenBank/DDBJ databases">
        <title>Paraburkholderia edwinii protects Aspergillus sp. from phenazines by acting as a toxin sponge.</title>
        <authorList>
            <person name="Dahlstrom K.M."/>
            <person name="Newman D.K."/>
        </authorList>
    </citation>
    <scope>NUCLEOTIDE SEQUENCE [LARGE SCALE GENOMIC DNA]</scope>
    <source>
        <strain evidence="6 7">Pe01</strain>
    </source>
</reference>
<dbReference type="InterPro" id="IPR029752">
    <property type="entry name" value="D-isomer_DH_CS1"/>
</dbReference>
<dbReference type="Pfam" id="PF02826">
    <property type="entry name" value="2-Hacid_dh_C"/>
    <property type="match status" value="1"/>
</dbReference>
<feature type="domain" description="D-isomer specific 2-hydroxyacid dehydrogenase catalytic" evidence="4">
    <location>
        <begin position="5"/>
        <end position="316"/>
    </location>
</feature>
<dbReference type="Pfam" id="PF00389">
    <property type="entry name" value="2-Hacid_dh"/>
    <property type="match status" value="1"/>
</dbReference>
<keyword evidence="2 3" id="KW-0560">Oxidoreductase</keyword>
<dbReference type="PANTHER" id="PTHR10996:SF283">
    <property type="entry name" value="GLYOXYLATE_HYDROXYPYRUVATE REDUCTASE B"/>
    <property type="match status" value="1"/>
</dbReference>
<dbReference type="Gene3D" id="3.40.50.720">
    <property type="entry name" value="NAD(P)-binding Rossmann-like Domain"/>
    <property type="match status" value="2"/>
</dbReference>
<evidence type="ECO:0000259" key="5">
    <source>
        <dbReference type="Pfam" id="PF02826"/>
    </source>
</evidence>
<dbReference type="CDD" id="cd05301">
    <property type="entry name" value="GDH"/>
    <property type="match status" value="1"/>
</dbReference>
<dbReference type="Proteomes" id="UP000826462">
    <property type="component" value="Chromosome 1"/>
</dbReference>
<sequence length="338" mass="36144">MKKRVVAYRRLPAAAVELLEARCDLRIADADSERAAFLDALANAHGMIGNKLRITPALLDAAPLLETAATISAGYDDFDVPELTRRGVVLTNTPAEVTETTADLVFGLMLATARRLAELDAWTRRGQWRASSGPAQFGVDVHHKTLGIVGLGRIGAAVARRAALGFGMKVLYTNRTRNAEAESAYGAQARALPDLLAEADFVCVLTPLSDATHKLIGAAELRRMKRTAILINCGRGPVVDEAALIEALHERRILGAGLDVYESEPLGASPLFTLPNVVLAPHIGTATQETREAMAVRAAQNVLDALDGQRTSNCVNPEALEHRASFPKRHAAPAKSNA</sequence>
<proteinExistence type="inferred from homology"/>
<feature type="domain" description="D-isomer specific 2-hydroxyacid dehydrogenase NAD-binding" evidence="5">
    <location>
        <begin position="106"/>
        <end position="284"/>
    </location>
</feature>
<name>A0ABX8UE39_9BURK</name>
<dbReference type="EMBL" id="CP080095">
    <property type="protein sequence ID" value="QYD66945.1"/>
    <property type="molecule type" value="Genomic_DNA"/>
</dbReference>
<gene>
    <name evidence="6" type="ORF">KZJ38_10965</name>
</gene>
<dbReference type="SUPFAM" id="SSF52283">
    <property type="entry name" value="Formate/glycerate dehydrogenase catalytic domain-like"/>
    <property type="match status" value="1"/>
</dbReference>
<keyword evidence="7" id="KW-1185">Reference proteome</keyword>
<dbReference type="InterPro" id="IPR006139">
    <property type="entry name" value="D-isomer_2_OHA_DH_cat_dom"/>
</dbReference>
<evidence type="ECO:0000256" key="3">
    <source>
        <dbReference type="RuleBase" id="RU003719"/>
    </source>
</evidence>
<dbReference type="InterPro" id="IPR029753">
    <property type="entry name" value="D-isomer_DH_CS"/>
</dbReference>
<evidence type="ECO:0000259" key="4">
    <source>
        <dbReference type="Pfam" id="PF00389"/>
    </source>
</evidence>
<dbReference type="InterPro" id="IPR050223">
    <property type="entry name" value="D-isomer_2-hydroxyacid_DH"/>
</dbReference>
<evidence type="ECO:0000256" key="1">
    <source>
        <dbReference type="ARBA" id="ARBA00005854"/>
    </source>
</evidence>